<name>A0A1I5UIH1_9BACT</name>
<proteinExistence type="predicted"/>
<keyword evidence="1" id="KW-0812">Transmembrane</keyword>
<dbReference type="RefSeq" id="WP_090657052.1">
    <property type="nucleotide sequence ID" value="NZ_FOXQ01000003.1"/>
</dbReference>
<gene>
    <name evidence="2" type="ORF">SAMN05444277_103317</name>
</gene>
<evidence type="ECO:0000313" key="3">
    <source>
        <dbReference type="Proteomes" id="UP000199031"/>
    </source>
</evidence>
<keyword evidence="1" id="KW-1133">Transmembrane helix</keyword>
<organism evidence="2 3">
    <name type="scientific">Parafilimonas terrae</name>
    <dbReference type="NCBI Taxonomy" id="1465490"/>
    <lineage>
        <taxon>Bacteria</taxon>
        <taxon>Pseudomonadati</taxon>
        <taxon>Bacteroidota</taxon>
        <taxon>Chitinophagia</taxon>
        <taxon>Chitinophagales</taxon>
        <taxon>Chitinophagaceae</taxon>
        <taxon>Parafilimonas</taxon>
    </lineage>
</organism>
<dbReference type="Pfam" id="PF17561">
    <property type="entry name" value="TssO"/>
    <property type="match status" value="1"/>
</dbReference>
<dbReference type="AlphaFoldDB" id="A0A1I5UIH1"/>
<reference evidence="2 3" key="1">
    <citation type="submission" date="2016-10" db="EMBL/GenBank/DDBJ databases">
        <authorList>
            <person name="de Groot N.N."/>
        </authorList>
    </citation>
    <scope>NUCLEOTIDE SEQUENCE [LARGE SCALE GENOMIC DNA]</scope>
    <source>
        <strain evidence="2 3">DSM 28286</strain>
    </source>
</reference>
<dbReference type="InterPro" id="IPR039449">
    <property type="entry name" value="TssO"/>
</dbReference>
<dbReference type="Proteomes" id="UP000199031">
    <property type="component" value="Unassembled WGS sequence"/>
</dbReference>
<dbReference type="STRING" id="1465490.SAMN05444277_103317"/>
<feature type="transmembrane region" description="Helical" evidence="1">
    <location>
        <begin position="12"/>
        <end position="33"/>
    </location>
</feature>
<protein>
    <submittedName>
        <fullName evidence="2">Uncharacterized protein</fullName>
    </submittedName>
</protein>
<accession>A0A1I5UIH1</accession>
<keyword evidence="3" id="KW-1185">Reference proteome</keyword>
<keyword evidence="1" id="KW-0472">Membrane</keyword>
<evidence type="ECO:0000313" key="2">
    <source>
        <dbReference type="EMBL" id="SFP95074.1"/>
    </source>
</evidence>
<evidence type="ECO:0000256" key="1">
    <source>
        <dbReference type="SAM" id="Phobius"/>
    </source>
</evidence>
<dbReference type="EMBL" id="FOXQ01000003">
    <property type="protein sequence ID" value="SFP95074.1"/>
    <property type="molecule type" value="Genomic_DNA"/>
</dbReference>
<sequence>MKPVNQPERRKAFLNFLIFFIITIAVIVITVFFSTQVPFEENRKMKEEITAYQQEQKFMAQFSGKLTDLQTLIDTLQAPGVQTDLIDNRITLAMSDLQAFKEKAMPGNDNIYAKMIDALYKLKSANSSLVNLRSQSPDIGKLQAEQANLMQRINSANAYIAQLSSQVGMKPPYQSF</sequence>